<accession>A0ABD3UPU7</accession>
<dbReference type="AlphaFoldDB" id="A0ABD3UPU7"/>
<keyword evidence="4" id="KW-1185">Reference proteome</keyword>
<keyword evidence="2" id="KW-0812">Transmembrane</keyword>
<name>A0ABD3UPU7_9LAMI</name>
<organism evidence="3 4">
    <name type="scientific">Penstemon smallii</name>
    <dbReference type="NCBI Taxonomy" id="265156"/>
    <lineage>
        <taxon>Eukaryota</taxon>
        <taxon>Viridiplantae</taxon>
        <taxon>Streptophyta</taxon>
        <taxon>Embryophyta</taxon>
        <taxon>Tracheophyta</taxon>
        <taxon>Spermatophyta</taxon>
        <taxon>Magnoliopsida</taxon>
        <taxon>eudicotyledons</taxon>
        <taxon>Gunneridae</taxon>
        <taxon>Pentapetalae</taxon>
        <taxon>asterids</taxon>
        <taxon>lamiids</taxon>
        <taxon>Lamiales</taxon>
        <taxon>Plantaginaceae</taxon>
        <taxon>Cheloneae</taxon>
        <taxon>Penstemon</taxon>
    </lineage>
</organism>
<keyword evidence="2" id="KW-0472">Membrane</keyword>
<evidence type="ECO:0000313" key="3">
    <source>
        <dbReference type="EMBL" id="KAL3850786.1"/>
    </source>
</evidence>
<dbReference type="PANTHER" id="PTHR34379">
    <property type="entry name" value="OS07G0553800 PROTEIN"/>
    <property type="match status" value="1"/>
</dbReference>
<gene>
    <name evidence="3" type="ORF">ACJIZ3_012668</name>
</gene>
<proteinExistence type="predicted"/>
<comment type="caution">
    <text evidence="3">The sequence shown here is derived from an EMBL/GenBank/DDBJ whole genome shotgun (WGS) entry which is preliminary data.</text>
</comment>
<protein>
    <submittedName>
        <fullName evidence="3">Uncharacterized protein</fullName>
    </submittedName>
</protein>
<evidence type="ECO:0000256" key="2">
    <source>
        <dbReference type="SAM" id="Phobius"/>
    </source>
</evidence>
<keyword evidence="2" id="KW-1133">Transmembrane helix</keyword>
<dbReference type="Proteomes" id="UP001634393">
    <property type="component" value="Unassembled WGS sequence"/>
</dbReference>
<evidence type="ECO:0000256" key="1">
    <source>
        <dbReference type="SAM" id="MobiDB-lite"/>
    </source>
</evidence>
<dbReference type="InterPro" id="IPR040411">
    <property type="entry name" value="At5g23160-like"/>
</dbReference>
<reference evidence="3 4" key="1">
    <citation type="submission" date="2024-12" db="EMBL/GenBank/DDBJ databases">
        <title>The unique morphological basis and parallel evolutionary history of personate flowers in Penstemon.</title>
        <authorList>
            <person name="Depatie T.H."/>
            <person name="Wessinger C.A."/>
        </authorList>
    </citation>
    <scope>NUCLEOTIDE SEQUENCE [LARGE SCALE GENOMIC DNA]</scope>
    <source>
        <strain evidence="3">WTNN_2</strain>
        <tissue evidence="3">Leaf</tissue>
    </source>
</reference>
<dbReference type="PANTHER" id="PTHR34379:SF6">
    <property type="entry name" value="PROTEIN 3F"/>
    <property type="match status" value="1"/>
</dbReference>
<dbReference type="EMBL" id="JBJXBP010000001">
    <property type="protein sequence ID" value="KAL3850786.1"/>
    <property type="molecule type" value="Genomic_DNA"/>
</dbReference>
<evidence type="ECO:0000313" key="4">
    <source>
        <dbReference type="Proteomes" id="UP001634393"/>
    </source>
</evidence>
<sequence length="227" mass="25150">MDPVKNRGRKNFLTCFNPVGADVKLPNCHSASPPSSDDESVSKRKNKPRQSFSGAVKAVLFKASSVKKSSRNKKSRENYSNRSIKDDLCSVNEKDGPEEIIRTNSNSSLFSSSSSVTTATSSLRSSSISRTSSVSLDLKLPINTNNNDNVQVVDRIRYSPITIGMCIFVVSLVALIIWGKIVAIMTCTSTWLYFLPGRGSQIFEEVVDSDEYKKRVIMEGLLERNRP</sequence>
<feature type="transmembrane region" description="Helical" evidence="2">
    <location>
        <begin position="165"/>
        <end position="194"/>
    </location>
</feature>
<feature type="region of interest" description="Disordered" evidence="1">
    <location>
        <begin position="26"/>
        <end position="50"/>
    </location>
</feature>